<keyword evidence="3" id="KW-1185">Reference proteome</keyword>
<sequence length="118" mass="13687">MFLLFLVFVFADNIEISRSSFDTLKVGNTYISSASHGASTWNSLKISFPGYYRYDVVEYEPRRFELVDVTQYFGETEKMVFRVDFETKYYGLIPDAWVMIISLTTLSGIMFSLPIKNV</sequence>
<evidence type="ECO:0000256" key="1">
    <source>
        <dbReference type="SAM" id="Phobius"/>
    </source>
</evidence>
<proteinExistence type="predicted"/>
<dbReference type="AlphaFoldDB" id="E0SAB8"/>
<dbReference type="KEGG" id="ein:Eint_110430"/>
<keyword evidence="1" id="KW-0472">Membrane</keyword>
<keyword evidence="1" id="KW-0812">Transmembrane</keyword>
<reference evidence="2 3" key="2">
    <citation type="journal article" date="2012" name="Proc. Natl. Acad. Sci. U.S.A.">
        <title>Gain and loss of multiple functionally related, horizontally transferred genes in the reduced genomes of two microsporidian parasites.</title>
        <authorList>
            <person name="Pombert J.-F."/>
            <person name="Selman M."/>
            <person name="Burki F."/>
            <person name="Bardell F.T."/>
            <person name="Farinelli L."/>
            <person name="Solter L.F."/>
            <person name="Whitman D.W."/>
            <person name="Weiss L.M."/>
            <person name="Corradi N."/>
            <person name="Keeling P.J."/>
        </authorList>
    </citation>
    <scope>NUCLEOTIDE SEQUENCE [LARGE SCALE GENOMIC DNA]</scope>
    <source>
        <strain evidence="2 3">ATCC 50506</strain>
    </source>
</reference>
<dbReference type="VEuPathDB" id="MicrosporidiaDB:Eint_110430"/>
<name>E0SAB8_ENCIT</name>
<dbReference type="RefSeq" id="XP_003073903.1">
    <property type="nucleotide sequence ID" value="XM_003073857.1"/>
</dbReference>
<evidence type="ECO:0000313" key="2">
    <source>
        <dbReference type="EMBL" id="ADM12543.1"/>
    </source>
</evidence>
<dbReference type="OrthoDB" id="2190056at2759"/>
<dbReference type="Proteomes" id="UP000002313">
    <property type="component" value="Chromosome XI"/>
</dbReference>
<dbReference type="GeneID" id="9699611"/>
<protein>
    <submittedName>
        <fullName evidence="2">Uncharacterized protein</fullName>
    </submittedName>
</protein>
<feature type="transmembrane region" description="Helical" evidence="1">
    <location>
        <begin position="96"/>
        <end position="115"/>
    </location>
</feature>
<keyword evidence="1" id="KW-1133">Transmembrane helix</keyword>
<reference evidence="2 3" key="1">
    <citation type="journal article" date="2010" name="Nat. Commun.">
        <title>The complete sequence of the smallest known nuclear genome from the microsporidian Encephalitozoon intestinalis.</title>
        <authorList>
            <person name="Corradi N."/>
            <person name="Pombert J.-F."/>
            <person name="Farinelli L."/>
            <person name="Didier E.S."/>
            <person name="Keeling P.J."/>
        </authorList>
    </citation>
    <scope>NUCLEOTIDE SEQUENCE [LARGE SCALE GENOMIC DNA]</scope>
    <source>
        <strain evidence="2 3">ATCC 50506</strain>
    </source>
</reference>
<organism evidence="2 3">
    <name type="scientific">Encephalitozoon intestinalis (strain ATCC 50506)</name>
    <name type="common">Microsporidian parasite</name>
    <name type="synonym">Septata intestinalis</name>
    <dbReference type="NCBI Taxonomy" id="876142"/>
    <lineage>
        <taxon>Eukaryota</taxon>
        <taxon>Fungi</taxon>
        <taxon>Fungi incertae sedis</taxon>
        <taxon>Microsporidia</taxon>
        <taxon>Unikaryonidae</taxon>
        <taxon>Encephalitozoon</taxon>
    </lineage>
</organism>
<gene>
    <name evidence="2" type="ORF">Eint_110430</name>
</gene>
<evidence type="ECO:0000313" key="3">
    <source>
        <dbReference type="Proteomes" id="UP000002313"/>
    </source>
</evidence>
<dbReference type="HOGENOM" id="CLU_165637_0_0_1"/>
<dbReference type="EMBL" id="CP001952">
    <property type="protein sequence ID" value="ADM12543.1"/>
    <property type="molecule type" value="Genomic_DNA"/>
</dbReference>
<accession>E0SAB8</accession>